<dbReference type="SUPFAM" id="SSF161098">
    <property type="entry name" value="MetI-like"/>
    <property type="match status" value="1"/>
</dbReference>
<dbReference type="NCBIfam" id="NF045472">
    <property type="entry name" value="Opp4B"/>
    <property type="match status" value="1"/>
</dbReference>
<dbReference type="Pfam" id="PF00528">
    <property type="entry name" value="BPD_transp_1"/>
    <property type="match status" value="1"/>
</dbReference>
<dbReference type="InterPro" id="IPR035906">
    <property type="entry name" value="MetI-like_sf"/>
</dbReference>
<evidence type="ECO:0000256" key="4">
    <source>
        <dbReference type="ARBA" id="ARBA00022692"/>
    </source>
</evidence>
<evidence type="ECO:0000256" key="6">
    <source>
        <dbReference type="ARBA" id="ARBA00023136"/>
    </source>
</evidence>
<dbReference type="InterPro" id="IPR000515">
    <property type="entry name" value="MetI-like"/>
</dbReference>
<evidence type="ECO:0000313" key="9">
    <source>
        <dbReference type="EMBL" id="MED1202510.1"/>
    </source>
</evidence>
<protein>
    <submittedName>
        <fullName evidence="9">ABC transporter permease</fullName>
    </submittedName>
</protein>
<comment type="caution">
    <text evidence="9">The sequence shown here is derived from an EMBL/GenBank/DDBJ whole genome shotgun (WGS) entry which is preliminary data.</text>
</comment>
<reference evidence="9 10" key="1">
    <citation type="submission" date="2023-03" db="EMBL/GenBank/DDBJ databases">
        <title>Bacillus Genome Sequencing.</title>
        <authorList>
            <person name="Dunlap C."/>
        </authorList>
    </citation>
    <scope>NUCLEOTIDE SEQUENCE [LARGE SCALE GENOMIC DNA]</scope>
    <source>
        <strain evidence="9 10">B-23453</strain>
    </source>
</reference>
<evidence type="ECO:0000313" key="10">
    <source>
        <dbReference type="Proteomes" id="UP001341444"/>
    </source>
</evidence>
<keyword evidence="6 7" id="KW-0472">Membrane</keyword>
<keyword evidence="5 7" id="KW-1133">Transmembrane helix</keyword>
<dbReference type="EMBL" id="JARMAB010000006">
    <property type="protein sequence ID" value="MED1202510.1"/>
    <property type="molecule type" value="Genomic_DNA"/>
</dbReference>
<feature type="transmembrane region" description="Helical" evidence="7">
    <location>
        <begin position="288"/>
        <end position="311"/>
    </location>
</feature>
<evidence type="ECO:0000256" key="3">
    <source>
        <dbReference type="ARBA" id="ARBA00022475"/>
    </source>
</evidence>
<comment type="similarity">
    <text evidence="7">Belongs to the binding-protein-dependent transport system permease family.</text>
</comment>
<dbReference type="PANTHER" id="PTHR43163">
    <property type="entry name" value="DIPEPTIDE TRANSPORT SYSTEM PERMEASE PROTEIN DPPB-RELATED"/>
    <property type="match status" value="1"/>
</dbReference>
<comment type="subcellular location">
    <subcellularLocation>
        <location evidence="1 7">Cell membrane</location>
        <topology evidence="1 7">Multi-pass membrane protein</topology>
    </subcellularLocation>
</comment>
<evidence type="ECO:0000256" key="7">
    <source>
        <dbReference type="RuleBase" id="RU363032"/>
    </source>
</evidence>
<organism evidence="9 10">
    <name type="scientific">Heyndrickxia acidicola</name>
    <dbReference type="NCBI Taxonomy" id="209389"/>
    <lineage>
        <taxon>Bacteria</taxon>
        <taxon>Bacillati</taxon>
        <taxon>Bacillota</taxon>
        <taxon>Bacilli</taxon>
        <taxon>Bacillales</taxon>
        <taxon>Bacillaceae</taxon>
        <taxon>Heyndrickxia</taxon>
    </lineage>
</organism>
<accession>A0ABU6MCW4</accession>
<feature type="domain" description="ABC transmembrane type-1" evidence="8">
    <location>
        <begin position="96"/>
        <end position="307"/>
    </location>
</feature>
<dbReference type="Gene3D" id="1.10.3720.10">
    <property type="entry name" value="MetI-like"/>
    <property type="match status" value="1"/>
</dbReference>
<keyword evidence="10" id="KW-1185">Reference proteome</keyword>
<proteinExistence type="inferred from homology"/>
<evidence type="ECO:0000256" key="5">
    <source>
        <dbReference type="ARBA" id="ARBA00022989"/>
    </source>
</evidence>
<evidence type="ECO:0000256" key="2">
    <source>
        <dbReference type="ARBA" id="ARBA00022448"/>
    </source>
</evidence>
<dbReference type="Proteomes" id="UP001341444">
    <property type="component" value="Unassembled WGS sequence"/>
</dbReference>
<sequence length="321" mass="35625">MIKFIIRRILIMIPQLFILSILIFCLAKAMPGDALTGAAFNPHMSQQALQEMKQKLGLNDPMPVQYGRWIEGIFHGNLGTSYANQRPVTDIINERLSNTLTLSICILIVTYLIAIPLGIVSGRWPNSWSDKLITGYNYVTFATPLFIFALLVLFLFGFVLQWFPTGGSVDIQLTQGSFAYYVNKIDHLVLPTISGAIIQTVGTVQYLKSEIIDTKYKDFIKTARAKGVPESKIYTRHILRNSILPIAAFLGYDITLVIGGNIILEGIYSFPGLGQLFLQSVTSRDFSVVNALVMLTGLASLFGTLLSDIILSAVDPRIRIE</sequence>
<feature type="transmembrane region" description="Helical" evidence="7">
    <location>
        <begin position="243"/>
        <end position="268"/>
    </location>
</feature>
<dbReference type="Pfam" id="PF19300">
    <property type="entry name" value="BPD_transp_1_N"/>
    <property type="match status" value="1"/>
</dbReference>
<keyword evidence="4 7" id="KW-0812">Transmembrane</keyword>
<dbReference type="InterPro" id="IPR045621">
    <property type="entry name" value="BPD_transp_1_N"/>
</dbReference>
<dbReference type="PROSITE" id="PS50928">
    <property type="entry name" value="ABC_TM1"/>
    <property type="match status" value="1"/>
</dbReference>
<gene>
    <name evidence="9" type="ORF">P4T90_05310</name>
</gene>
<keyword evidence="3" id="KW-1003">Cell membrane</keyword>
<dbReference type="RefSeq" id="WP_066265591.1">
    <property type="nucleotide sequence ID" value="NZ_JARMAB010000006.1"/>
</dbReference>
<dbReference type="CDD" id="cd06261">
    <property type="entry name" value="TM_PBP2"/>
    <property type="match status" value="1"/>
</dbReference>
<evidence type="ECO:0000256" key="1">
    <source>
        <dbReference type="ARBA" id="ARBA00004651"/>
    </source>
</evidence>
<keyword evidence="2 7" id="KW-0813">Transport</keyword>
<dbReference type="PANTHER" id="PTHR43163:SF6">
    <property type="entry name" value="DIPEPTIDE TRANSPORT SYSTEM PERMEASE PROTEIN DPPB-RELATED"/>
    <property type="match status" value="1"/>
</dbReference>
<feature type="transmembrane region" description="Helical" evidence="7">
    <location>
        <begin position="100"/>
        <end position="120"/>
    </location>
</feature>
<name>A0ABU6MCW4_9BACI</name>
<feature type="transmembrane region" description="Helical" evidence="7">
    <location>
        <begin position="141"/>
        <end position="163"/>
    </location>
</feature>
<evidence type="ECO:0000259" key="8">
    <source>
        <dbReference type="PROSITE" id="PS50928"/>
    </source>
</evidence>